<keyword evidence="1" id="KW-0805">Transcription regulation</keyword>
<accession>A0A199UC35</accession>
<protein>
    <recommendedName>
        <fullName evidence="6">BZIP domain-containing protein</fullName>
    </recommendedName>
</protein>
<dbReference type="Gramene" id="Manes.18G137881.1.v8.1">
    <property type="protein sequence ID" value="Manes.18G137881.1.v8.1.CDS"/>
    <property type="gene ID" value="Manes.18G137881.v8.1"/>
</dbReference>
<feature type="compositionally biased region" description="Polar residues" evidence="4">
    <location>
        <begin position="1"/>
        <end position="27"/>
    </location>
</feature>
<evidence type="ECO:0000256" key="2">
    <source>
        <dbReference type="ARBA" id="ARBA00023163"/>
    </source>
</evidence>
<dbReference type="STRING" id="3983.A0A199UC35"/>
<organism evidence="5">
    <name type="scientific">Manihot esculenta</name>
    <name type="common">Cassava</name>
    <name type="synonym">Jatropha manihot</name>
    <dbReference type="NCBI Taxonomy" id="3983"/>
    <lineage>
        <taxon>Eukaryota</taxon>
        <taxon>Viridiplantae</taxon>
        <taxon>Streptophyta</taxon>
        <taxon>Embryophyta</taxon>
        <taxon>Tracheophyta</taxon>
        <taxon>Spermatophyta</taxon>
        <taxon>Magnoliopsida</taxon>
        <taxon>eudicotyledons</taxon>
        <taxon>Gunneridae</taxon>
        <taxon>Pentapetalae</taxon>
        <taxon>rosids</taxon>
        <taxon>fabids</taxon>
        <taxon>Malpighiales</taxon>
        <taxon>Euphorbiaceae</taxon>
        <taxon>Crotonoideae</taxon>
        <taxon>Manihoteae</taxon>
        <taxon>Manihot</taxon>
    </lineage>
</organism>
<dbReference type="PANTHER" id="PTHR46391">
    <property type="entry name" value="BASIC LEUCINE ZIPPER 34"/>
    <property type="match status" value="1"/>
</dbReference>
<feature type="region of interest" description="Disordered" evidence="4">
    <location>
        <begin position="1"/>
        <end position="32"/>
    </location>
</feature>
<dbReference type="AlphaFoldDB" id="A0A199UC35"/>
<evidence type="ECO:0000256" key="1">
    <source>
        <dbReference type="ARBA" id="ARBA00023015"/>
    </source>
</evidence>
<reference evidence="5" key="1">
    <citation type="submission" date="2016-02" db="EMBL/GenBank/DDBJ databases">
        <title>WGS assembly of Manihot esculenta.</title>
        <authorList>
            <person name="Bredeson J.V."/>
            <person name="Prochnik S.E."/>
            <person name="Lyons J.B."/>
            <person name="Schmutz J."/>
            <person name="Grimwood J."/>
            <person name="Vrebalov J."/>
            <person name="Bart R.S."/>
            <person name="Amuge T."/>
            <person name="Ferguson M.E."/>
            <person name="Green R."/>
            <person name="Putnam N."/>
            <person name="Stites J."/>
            <person name="Rounsley S."/>
            <person name="Rokhsar D.S."/>
        </authorList>
    </citation>
    <scope>NUCLEOTIDE SEQUENCE [LARGE SCALE GENOMIC DNA]</scope>
    <source>
        <tissue evidence="5">Leaf</tissue>
    </source>
</reference>
<keyword evidence="3" id="KW-0539">Nucleus</keyword>
<keyword evidence="2" id="KW-0804">Transcription</keyword>
<dbReference type="PANTHER" id="PTHR46391:SF21">
    <property type="entry name" value="BZIP DOMAIN-CONTAINING PROTEIN"/>
    <property type="match status" value="1"/>
</dbReference>
<name>A0A199UC35_MANES</name>
<dbReference type="OMA" id="GFTIRMR"/>
<evidence type="ECO:0000313" key="5">
    <source>
        <dbReference type="EMBL" id="OAY22018.1"/>
    </source>
</evidence>
<dbReference type="InterPro" id="IPR052483">
    <property type="entry name" value="bZIP_transcription_regulators"/>
</dbReference>
<evidence type="ECO:0008006" key="6">
    <source>
        <dbReference type="Google" id="ProtNLM"/>
    </source>
</evidence>
<sequence length="155" mass="18430">MSHSPFASNGNPPSNKQVSSNEPTIRNQVRRRGRALDPNMNFRKLKRVMASRQYFQKYRLKQLEYDLQLEKDVQALQAEVAITSPRIKYVDNQNFLLRIQNGSMNESLSVFSSDLIFKEAQYEELKKERDMLKRFYEMNQPQVLDFLKIKPFENY</sequence>
<evidence type="ECO:0000256" key="4">
    <source>
        <dbReference type="SAM" id="MobiDB-lite"/>
    </source>
</evidence>
<dbReference type="EMBL" id="KV450549">
    <property type="protein sequence ID" value="OAY22018.1"/>
    <property type="molecule type" value="Genomic_DNA"/>
</dbReference>
<evidence type="ECO:0000256" key="3">
    <source>
        <dbReference type="ARBA" id="ARBA00023242"/>
    </source>
</evidence>
<gene>
    <name evidence="5" type="ORF">MANES_S037100</name>
</gene>
<proteinExistence type="predicted"/>